<dbReference type="InterPro" id="IPR017937">
    <property type="entry name" value="Thioredoxin_CS"/>
</dbReference>
<dbReference type="SUPFAM" id="SSF52833">
    <property type="entry name" value="Thioredoxin-like"/>
    <property type="match status" value="1"/>
</dbReference>
<dbReference type="EMBL" id="JASCXX010000016">
    <property type="protein sequence ID" value="MDI6450114.1"/>
    <property type="molecule type" value="Genomic_DNA"/>
</dbReference>
<name>A0AAW6U356_9BACT</name>
<feature type="domain" description="Thioredoxin" evidence="3">
    <location>
        <begin position="35"/>
        <end position="183"/>
    </location>
</feature>
<feature type="chain" id="PRO_5043689527" evidence="2">
    <location>
        <begin position="24"/>
        <end position="322"/>
    </location>
</feature>
<accession>A0AAW6U356</accession>
<dbReference type="InterPro" id="IPR050553">
    <property type="entry name" value="Thioredoxin_ResA/DsbE_sf"/>
</dbReference>
<evidence type="ECO:0000313" key="5">
    <source>
        <dbReference type="Proteomes" id="UP001431776"/>
    </source>
</evidence>
<evidence type="ECO:0000313" key="4">
    <source>
        <dbReference type="EMBL" id="MDI6450114.1"/>
    </source>
</evidence>
<dbReference type="PROSITE" id="PS00194">
    <property type="entry name" value="THIOREDOXIN_1"/>
    <property type="match status" value="1"/>
</dbReference>
<gene>
    <name evidence="4" type="ORF">QJ522_13730</name>
</gene>
<dbReference type="PANTHER" id="PTHR42852">
    <property type="entry name" value="THIOL:DISULFIDE INTERCHANGE PROTEIN DSBE"/>
    <property type="match status" value="1"/>
</dbReference>
<dbReference type="InterPro" id="IPR013766">
    <property type="entry name" value="Thioredoxin_domain"/>
</dbReference>
<dbReference type="Pfam" id="PF00578">
    <property type="entry name" value="AhpC-TSA"/>
    <property type="match status" value="1"/>
</dbReference>
<dbReference type="PROSITE" id="PS51352">
    <property type="entry name" value="THIOREDOXIN_2"/>
    <property type="match status" value="1"/>
</dbReference>
<comment type="caution">
    <text evidence="4">The sequence shown here is derived from an EMBL/GenBank/DDBJ whole genome shotgun (WGS) entry which is preliminary data.</text>
</comment>
<dbReference type="Proteomes" id="UP001431776">
    <property type="component" value="Unassembled WGS sequence"/>
</dbReference>
<dbReference type="RefSeq" id="WP_349245523.1">
    <property type="nucleotide sequence ID" value="NZ_JASCXX010000016.1"/>
</dbReference>
<dbReference type="GO" id="GO:0016209">
    <property type="term" value="F:antioxidant activity"/>
    <property type="evidence" value="ECO:0007669"/>
    <property type="project" value="InterPro"/>
</dbReference>
<evidence type="ECO:0000259" key="3">
    <source>
        <dbReference type="PROSITE" id="PS51352"/>
    </source>
</evidence>
<dbReference type="PANTHER" id="PTHR42852:SF18">
    <property type="entry name" value="CHROMOSOME UNDETERMINED SCAFFOLD_47, WHOLE GENOME SHOTGUN SEQUENCE"/>
    <property type="match status" value="1"/>
</dbReference>
<keyword evidence="1" id="KW-0676">Redox-active center</keyword>
<reference evidence="4" key="1">
    <citation type="submission" date="2023-05" db="EMBL/GenBank/DDBJ databases">
        <title>Anaerotaeda fermentans gen. nov., sp. nov., a novel anaerobic planctomycete of the new family within the order Sedimentisphaerales isolated from Taman Peninsula, Russia.</title>
        <authorList>
            <person name="Khomyakova M.A."/>
            <person name="Merkel A.Y."/>
            <person name="Slobodkin A.I."/>
        </authorList>
    </citation>
    <scope>NUCLEOTIDE SEQUENCE</scope>
    <source>
        <strain evidence="4">M17dextr</strain>
    </source>
</reference>
<feature type="signal peptide" evidence="2">
    <location>
        <begin position="1"/>
        <end position="23"/>
    </location>
</feature>
<sequence>MKQRANLCAGVVALLVLAIVVGAAQKESSNPAPGQLGGPAAPLTGLQWIKGGPVQLTQGSITVVEFWATWCPPCRTSIPHLTEIQQRFKDQRVTIVGVSNETADIVKPFVAQMDEQKKMEYAVAVDREGQVWKGYMDAFGVRGIPHAFIVGKDGNVLWRGHPMAGMDEVLEEVVNDRFDAVAYAAKQAAREKEEARVLALYKSYFTTVGTDPGEAAAIGAQLVGSDNSAMLNALAWRVLTDVPQESRDLELAREAAAKAVTLTEEKNPSILDTYALAMYELGKKYVAQAVTLQKKAVDLTDNAQAKESLSKALRRYESATVE</sequence>
<keyword evidence="5" id="KW-1185">Reference proteome</keyword>
<evidence type="ECO:0000256" key="2">
    <source>
        <dbReference type="SAM" id="SignalP"/>
    </source>
</evidence>
<protein>
    <submittedName>
        <fullName evidence="4">Redoxin domain-containing protein</fullName>
    </submittedName>
</protein>
<dbReference type="Gene3D" id="3.40.30.10">
    <property type="entry name" value="Glutaredoxin"/>
    <property type="match status" value="1"/>
</dbReference>
<dbReference type="InterPro" id="IPR000866">
    <property type="entry name" value="AhpC/TSA"/>
</dbReference>
<dbReference type="InterPro" id="IPR036249">
    <property type="entry name" value="Thioredoxin-like_sf"/>
</dbReference>
<dbReference type="AlphaFoldDB" id="A0AAW6U356"/>
<keyword evidence="2" id="KW-0732">Signal</keyword>
<dbReference type="CDD" id="cd02966">
    <property type="entry name" value="TlpA_like_family"/>
    <property type="match status" value="1"/>
</dbReference>
<organism evidence="4 5">
    <name type="scientific">Anaerobaca lacustris</name>
    <dbReference type="NCBI Taxonomy" id="3044600"/>
    <lineage>
        <taxon>Bacteria</taxon>
        <taxon>Pseudomonadati</taxon>
        <taxon>Planctomycetota</taxon>
        <taxon>Phycisphaerae</taxon>
        <taxon>Sedimentisphaerales</taxon>
        <taxon>Anaerobacaceae</taxon>
        <taxon>Anaerobaca</taxon>
    </lineage>
</organism>
<evidence type="ECO:0000256" key="1">
    <source>
        <dbReference type="ARBA" id="ARBA00023284"/>
    </source>
</evidence>
<dbReference type="GO" id="GO:0016491">
    <property type="term" value="F:oxidoreductase activity"/>
    <property type="evidence" value="ECO:0007669"/>
    <property type="project" value="InterPro"/>
</dbReference>
<proteinExistence type="predicted"/>